<accession>A0A699W621</accession>
<feature type="non-terminal residue" evidence="1">
    <location>
        <position position="123"/>
    </location>
</feature>
<dbReference type="EMBL" id="BKCJ011596155">
    <property type="protein sequence ID" value="GFD43375.1"/>
    <property type="molecule type" value="Genomic_DNA"/>
</dbReference>
<feature type="non-terminal residue" evidence="1">
    <location>
        <position position="1"/>
    </location>
</feature>
<evidence type="ECO:0000313" key="1">
    <source>
        <dbReference type="EMBL" id="GFD43375.1"/>
    </source>
</evidence>
<protein>
    <submittedName>
        <fullName evidence="1">Uncharacterized protein</fullName>
    </submittedName>
</protein>
<dbReference type="AlphaFoldDB" id="A0A699W621"/>
<organism evidence="1">
    <name type="scientific">Tanacetum cinerariifolium</name>
    <name type="common">Dalmatian daisy</name>
    <name type="synonym">Chrysanthemum cinerariifolium</name>
    <dbReference type="NCBI Taxonomy" id="118510"/>
    <lineage>
        <taxon>Eukaryota</taxon>
        <taxon>Viridiplantae</taxon>
        <taxon>Streptophyta</taxon>
        <taxon>Embryophyta</taxon>
        <taxon>Tracheophyta</taxon>
        <taxon>Spermatophyta</taxon>
        <taxon>Magnoliopsida</taxon>
        <taxon>eudicotyledons</taxon>
        <taxon>Gunneridae</taxon>
        <taxon>Pentapetalae</taxon>
        <taxon>asterids</taxon>
        <taxon>campanulids</taxon>
        <taxon>Asterales</taxon>
        <taxon>Asteraceae</taxon>
        <taxon>Asteroideae</taxon>
        <taxon>Anthemideae</taxon>
        <taxon>Anthemidinae</taxon>
        <taxon>Tanacetum</taxon>
    </lineage>
</organism>
<proteinExistence type="predicted"/>
<comment type="caution">
    <text evidence="1">The sequence shown here is derived from an EMBL/GenBank/DDBJ whole genome shotgun (WGS) entry which is preliminary data.</text>
</comment>
<sequence>EEAQDDGHARIEGGVVEALAPLGLVGAGALGRDENNQLLVLLEELHHAIDEAVVAAAVDGQRPDGFYQPAQHRVFGPLTFHRKAHVHVHDVEGGAGHNEVPVAGVRRGYHHALLNIGRHRTGL</sequence>
<name>A0A699W621_TANCI</name>
<reference evidence="1" key="1">
    <citation type="journal article" date="2019" name="Sci. Rep.">
        <title>Draft genome of Tanacetum cinerariifolium, the natural source of mosquito coil.</title>
        <authorList>
            <person name="Yamashiro T."/>
            <person name="Shiraishi A."/>
            <person name="Satake H."/>
            <person name="Nakayama K."/>
        </authorList>
    </citation>
    <scope>NUCLEOTIDE SEQUENCE</scope>
</reference>
<gene>
    <name evidence="1" type="ORF">Tci_915344</name>
</gene>